<evidence type="ECO:0000256" key="2">
    <source>
        <dbReference type="ARBA" id="ARBA00022801"/>
    </source>
</evidence>
<dbReference type="CDD" id="cd18821">
    <property type="entry name" value="GH43_Pc3Gal43A-like"/>
    <property type="match status" value="1"/>
</dbReference>
<dbReference type="EMBL" id="JACWZY010000004">
    <property type="protein sequence ID" value="MBD2700503.1"/>
    <property type="molecule type" value="Genomic_DNA"/>
</dbReference>
<evidence type="ECO:0000313" key="7">
    <source>
        <dbReference type="Proteomes" id="UP000598820"/>
    </source>
</evidence>
<dbReference type="AlphaFoldDB" id="A0A926XZ29"/>
<comment type="similarity">
    <text evidence="1 4">Belongs to the glycosyl hydrolase 43 family.</text>
</comment>
<dbReference type="Gene3D" id="2.60.120.260">
    <property type="entry name" value="Galactose-binding domain-like"/>
    <property type="match status" value="1"/>
</dbReference>
<dbReference type="Gene3D" id="2.115.10.20">
    <property type="entry name" value="Glycosyl hydrolase domain, family 43"/>
    <property type="match status" value="1"/>
</dbReference>
<evidence type="ECO:0000256" key="4">
    <source>
        <dbReference type="RuleBase" id="RU361187"/>
    </source>
</evidence>
<gene>
    <name evidence="6" type="ORF">IC229_07645</name>
</gene>
<dbReference type="GO" id="GO:0004553">
    <property type="term" value="F:hydrolase activity, hydrolyzing O-glycosyl compounds"/>
    <property type="evidence" value="ECO:0007669"/>
    <property type="project" value="InterPro"/>
</dbReference>
<dbReference type="PANTHER" id="PTHR22925:SF3">
    <property type="entry name" value="GLYCOSYL HYDROLASE FAMILY PROTEIN 43"/>
    <property type="match status" value="1"/>
</dbReference>
<dbReference type="GO" id="GO:0005975">
    <property type="term" value="P:carbohydrate metabolic process"/>
    <property type="evidence" value="ECO:0007669"/>
    <property type="project" value="InterPro"/>
</dbReference>
<protein>
    <submittedName>
        <fullName evidence="6">Family 43 glycosylhydrolase</fullName>
    </submittedName>
</protein>
<evidence type="ECO:0000256" key="3">
    <source>
        <dbReference type="ARBA" id="ARBA00023295"/>
    </source>
</evidence>
<evidence type="ECO:0000313" key="6">
    <source>
        <dbReference type="EMBL" id="MBD2700503.1"/>
    </source>
</evidence>
<name>A0A926XZ29_9BACT</name>
<dbReference type="Pfam" id="PF04616">
    <property type="entry name" value="Glyco_hydro_43"/>
    <property type="match status" value="1"/>
</dbReference>
<evidence type="ECO:0000256" key="1">
    <source>
        <dbReference type="ARBA" id="ARBA00009865"/>
    </source>
</evidence>
<dbReference type="SUPFAM" id="SSF75005">
    <property type="entry name" value="Arabinanase/levansucrase/invertase"/>
    <property type="match status" value="1"/>
</dbReference>
<evidence type="ECO:0000256" key="5">
    <source>
        <dbReference type="SAM" id="SignalP"/>
    </source>
</evidence>
<comment type="caution">
    <text evidence="6">The sequence shown here is derived from an EMBL/GenBank/DDBJ whole genome shotgun (WGS) entry which is preliminary data.</text>
</comment>
<keyword evidence="2 4" id="KW-0378">Hydrolase</keyword>
<dbReference type="Proteomes" id="UP000598820">
    <property type="component" value="Unassembled WGS sequence"/>
</dbReference>
<sequence length="470" mass="51884">MRLAKIVFVALLSLTYHYADAQRQKAYNAIYSGVPWFDDKGQIVSAHGANIVLDKGRYYLFGEAHTDTSNAFAGVNCYSSTDLYNWQFERVALPVQPSGKLGPNRVGERPKVMKCPKTGEYVMFMHVDTLGYTDQFVGYATSNSITGPYTFKGPILFNDKPIRKWDMGTFQDQDGSGYVLIHGGEIYKLSDDYQAVREQVNKSMTPGFESPAIFRKDSIYYFLGSHLTSWERNDNEYYTATSLNGPWTFRGTFAPKGTLTWNSQTTFVLPIAGSKGTTYLFMGDRWAFPKQASAATHVWQPLSVSGHSLSLATYQQAWQINTSTGAASPAKAGQKFIENTDKSRITFTGNWSQSSSDTSSVSRSAEKGASFSLKFTGTQIGLIGEAGPDGGYARIVLQDSKGKIVRTALVDMYCSYPVASLSFLSASLPKASYTLTVSVMGERGNWSDKRKSVYGSTGNFVSLDKFIIND</sequence>
<organism evidence="6 7">
    <name type="scientific">Spirosoma profusum</name>
    <dbReference type="NCBI Taxonomy" id="2771354"/>
    <lineage>
        <taxon>Bacteria</taxon>
        <taxon>Pseudomonadati</taxon>
        <taxon>Bacteroidota</taxon>
        <taxon>Cytophagia</taxon>
        <taxon>Cytophagales</taxon>
        <taxon>Cytophagaceae</taxon>
        <taxon>Spirosoma</taxon>
    </lineage>
</organism>
<dbReference type="InterPro" id="IPR023296">
    <property type="entry name" value="Glyco_hydro_beta-prop_sf"/>
</dbReference>
<keyword evidence="5" id="KW-0732">Signal</keyword>
<reference evidence="6" key="1">
    <citation type="submission" date="2020-09" db="EMBL/GenBank/DDBJ databases">
        <authorList>
            <person name="Kim M.K."/>
        </authorList>
    </citation>
    <scope>NUCLEOTIDE SEQUENCE</scope>
    <source>
        <strain evidence="6">BT702</strain>
    </source>
</reference>
<dbReference type="RefSeq" id="WP_190886354.1">
    <property type="nucleotide sequence ID" value="NZ_JACWZY010000004.1"/>
</dbReference>
<proteinExistence type="inferred from homology"/>
<dbReference type="InterPro" id="IPR006710">
    <property type="entry name" value="Glyco_hydro_43"/>
</dbReference>
<feature type="chain" id="PRO_5036989244" evidence="5">
    <location>
        <begin position="22"/>
        <end position="470"/>
    </location>
</feature>
<accession>A0A926XZ29</accession>
<feature type="signal peptide" evidence="5">
    <location>
        <begin position="1"/>
        <end position="21"/>
    </location>
</feature>
<keyword evidence="3 4" id="KW-0326">Glycosidase</keyword>
<keyword evidence="7" id="KW-1185">Reference proteome</keyword>
<dbReference type="PANTHER" id="PTHR22925">
    <property type="entry name" value="GLYCOSYL HYDROLASE 43 FAMILY MEMBER"/>
    <property type="match status" value="1"/>
</dbReference>